<dbReference type="SUPFAM" id="SSF52540">
    <property type="entry name" value="P-loop containing nucleoside triphosphate hydrolases"/>
    <property type="match status" value="1"/>
</dbReference>
<dbReference type="InterPro" id="IPR027417">
    <property type="entry name" value="P-loop_NTPase"/>
</dbReference>
<dbReference type="EMBL" id="JBEDUW010000005">
    <property type="protein sequence ID" value="KAK9928134.1"/>
    <property type="molecule type" value="Genomic_DNA"/>
</dbReference>
<accession>A0AAW1WTK3</accession>
<evidence type="ECO:0000313" key="2">
    <source>
        <dbReference type="EMBL" id="KAK9928134.1"/>
    </source>
</evidence>
<gene>
    <name evidence="2" type="ORF">M0R45_025285</name>
</gene>
<dbReference type="PANTHER" id="PTHR19338">
    <property type="entry name" value="TRANSLOCASE OF INNER MITOCHONDRIAL MEMBRANE 13 HOMOLOG"/>
    <property type="match status" value="1"/>
</dbReference>
<keyword evidence="3" id="KW-1185">Reference proteome</keyword>
<comment type="caution">
    <text evidence="2">The sequence shown here is derived from an EMBL/GenBank/DDBJ whole genome shotgun (WGS) entry which is preliminary data.</text>
</comment>
<organism evidence="2 3">
    <name type="scientific">Rubus argutus</name>
    <name type="common">Southern blackberry</name>
    <dbReference type="NCBI Taxonomy" id="59490"/>
    <lineage>
        <taxon>Eukaryota</taxon>
        <taxon>Viridiplantae</taxon>
        <taxon>Streptophyta</taxon>
        <taxon>Embryophyta</taxon>
        <taxon>Tracheophyta</taxon>
        <taxon>Spermatophyta</taxon>
        <taxon>Magnoliopsida</taxon>
        <taxon>eudicotyledons</taxon>
        <taxon>Gunneridae</taxon>
        <taxon>Pentapetalae</taxon>
        <taxon>rosids</taxon>
        <taxon>fabids</taxon>
        <taxon>Rosales</taxon>
        <taxon>Rosaceae</taxon>
        <taxon>Rosoideae</taxon>
        <taxon>Rosoideae incertae sedis</taxon>
        <taxon>Rubus</taxon>
    </lineage>
</organism>
<evidence type="ECO:0000313" key="3">
    <source>
        <dbReference type="Proteomes" id="UP001457282"/>
    </source>
</evidence>
<protein>
    <recommendedName>
        <fullName evidence="1">NB-ARC domain-containing protein</fullName>
    </recommendedName>
</protein>
<dbReference type="Pfam" id="PF00931">
    <property type="entry name" value="NB-ARC"/>
    <property type="match status" value="1"/>
</dbReference>
<sequence length="113" mass="12779">MGKTTLAKQVYDAADVKKHFKVRAWITVTQSFKLGDLLKDMVEQLHNAIRRPVPQGINNMNNNHLKTIIKDFLQKRRSVKGMPLAIVAVSGVLSTKDKRRIDEWDMVGHSLGA</sequence>
<dbReference type="InterPro" id="IPR002182">
    <property type="entry name" value="NB-ARC"/>
</dbReference>
<name>A0AAW1WTK3_RUBAR</name>
<dbReference type="Gene3D" id="3.40.50.300">
    <property type="entry name" value="P-loop containing nucleotide triphosphate hydrolases"/>
    <property type="match status" value="1"/>
</dbReference>
<proteinExistence type="predicted"/>
<dbReference type="AlphaFoldDB" id="A0AAW1WTK3"/>
<dbReference type="GO" id="GO:0043531">
    <property type="term" value="F:ADP binding"/>
    <property type="evidence" value="ECO:0007669"/>
    <property type="project" value="InterPro"/>
</dbReference>
<dbReference type="PANTHER" id="PTHR19338:SF32">
    <property type="entry name" value="OS06G0287500 PROTEIN"/>
    <property type="match status" value="1"/>
</dbReference>
<dbReference type="Proteomes" id="UP001457282">
    <property type="component" value="Unassembled WGS sequence"/>
</dbReference>
<evidence type="ECO:0000259" key="1">
    <source>
        <dbReference type="Pfam" id="PF00931"/>
    </source>
</evidence>
<reference evidence="2 3" key="1">
    <citation type="journal article" date="2023" name="G3 (Bethesda)">
        <title>A chromosome-length genome assembly and annotation of blackberry (Rubus argutus, cv. 'Hillquist').</title>
        <authorList>
            <person name="Bruna T."/>
            <person name="Aryal R."/>
            <person name="Dudchenko O."/>
            <person name="Sargent D.J."/>
            <person name="Mead D."/>
            <person name="Buti M."/>
            <person name="Cavallini A."/>
            <person name="Hytonen T."/>
            <person name="Andres J."/>
            <person name="Pham M."/>
            <person name="Weisz D."/>
            <person name="Mascagni F."/>
            <person name="Usai G."/>
            <person name="Natali L."/>
            <person name="Bassil N."/>
            <person name="Fernandez G.E."/>
            <person name="Lomsadze A."/>
            <person name="Armour M."/>
            <person name="Olukolu B."/>
            <person name="Poorten T."/>
            <person name="Britton C."/>
            <person name="Davik J."/>
            <person name="Ashrafi H."/>
            <person name="Aiden E.L."/>
            <person name="Borodovsky M."/>
            <person name="Worthington M."/>
        </authorList>
    </citation>
    <scope>NUCLEOTIDE SEQUENCE [LARGE SCALE GENOMIC DNA]</scope>
    <source>
        <strain evidence="2">PI 553951</strain>
    </source>
</reference>
<feature type="domain" description="NB-ARC" evidence="1">
    <location>
        <begin position="1"/>
        <end position="79"/>
    </location>
</feature>